<organism evidence="3 4">
    <name type="scientific">Fusarium floridanum</name>
    <dbReference type="NCBI Taxonomy" id="1325733"/>
    <lineage>
        <taxon>Eukaryota</taxon>
        <taxon>Fungi</taxon>
        <taxon>Dikarya</taxon>
        <taxon>Ascomycota</taxon>
        <taxon>Pezizomycotina</taxon>
        <taxon>Sordariomycetes</taxon>
        <taxon>Hypocreomycetidae</taxon>
        <taxon>Hypocreales</taxon>
        <taxon>Nectriaceae</taxon>
        <taxon>Fusarium</taxon>
        <taxon>Fusarium solani species complex</taxon>
    </lineage>
</organism>
<sequence length="135" mass="14711">MWADGGAGVRPDMAGTDVARLGTVAALGGTVALAVAVLGDPSQRVEKALLESGVAEEMEDDEDDEKGPVPEESDLDTSFAEDSREVLAYLGVDHENANSWSEILRTLCVGLPMWEYLDSRWHAEPRHFHQQYGEP</sequence>
<gene>
    <name evidence="3" type="ORF">CEP51_016461</name>
</gene>
<keyword evidence="2" id="KW-0472">Membrane</keyword>
<dbReference type="AlphaFoldDB" id="A0A428NPA2"/>
<evidence type="ECO:0000313" key="4">
    <source>
        <dbReference type="Proteomes" id="UP000287972"/>
    </source>
</evidence>
<keyword evidence="2" id="KW-1133">Transmembrane helix</keyword>
<evidence type="ECO:0000256" key="1">
    <source>
        <dbReference type="SAM" id="MobiDB-lite"/>
    </source>
</evidence>
<evidence type="ECO:0000256" key="2">
    <source>
        <dbReference type="SAM" id="Phobius"/>
    </source>
</evidence>
<proteinExistence type="predicted"/>
<dbReference type="EMBL" id="NKCL01001167">
    <property type="protein sequence ID" value="RSL42609.1"/>
    <property type="molecule type" value="Genomic_DNA"/>
</dbReference>
<name>A0A428NPA2_9HYPO</name>
<feature type="transmembrane region" description="Helical" evidence="2">
    <location>
        <begin position="18"/>
        <end position="39"/>
    </location>
</feature>
<feature type="region of interest" description="Disordered" evidence="1">
    <location>
        <begin position="51"/>
        <end position="79"/>
    </location>
</feature>
<accession>A0A428NPA2</accession>
<keyword evidence="4" id="KW-1185">Reference proteome</keyword>
<comment type="caution">
    <text evidence="3">The sequence shown here is derived from an EMBL/GenBank/DDBJ whole genome shotgun (WGS) entry which is preliminary data.</text>
</comment>
<dbReference type="Proteomes" id="UP000287972">
    <property type="component" value="Unassembled WGS sequence"/>
</dbReference>
<keyword evidence="2" id="KW-0812">Transmembrane</keyword>
<protein>
    <submittedName>
        <fullName evidence="3">Uncharacterized protein</fullName>
    </submittedName>
</protein>
<reference evidence="3 4" key="1">
    <citation type="submission" date="2017-06" db="EMBL/GenBank/DDBJ databases">
        <title>Comparative genomic analysis of Ambrosia Fusariam Clade fungi.</title>
        <authorList>
            <person name="Stajich J.E."/>
            <person name="Carrillo J."/>
            <person name="Kijimoto T."/>
            <person name="Eskalen A."/>
            <person name="O'Donnell K."/>
            <person name="Kasson M."/>
        </authorList>
    </citation>
    <scope>NUCLEOTIDE SEQUENCE [LARGE SCALE GENOMIC DNA]</scope>
    <source>
        <strain evidence="3 4">NRRL62606</strain>
    </source>
</reference>
<feature type="compositionally biased region" description="Acidic residues" evidence="1">
    <location>
        <begin position="54"/>
        <end position="75"/>
    </location>
</feature>
<evidence type="ECO:0000313" key="3">
    <source>
        <dbReference type="EMBL" id="RSL42609.1"/>
    </source>
</evidence>